<dbReference type="InParanoid" id="Q4D912"/>
<proteinExistence type="predicted"/>
<dbReference type="Pfam" id="PF00397">
    <property type="entry name" value="WW"/>
    <property type="match status" value="1"/>
</dbReference>
<dbReference type="InterPro" id="IPR036020">
    <property type="entry name" value="WW_dom_sf"/>
</dbReference>
<dbReference type="AlphaFoldDB" id="Q4D912"/>
<feature type="region of interest" description="Disordered" evidence="2">
    <location>
        <begin position="133"/>
        <end position="155"/>
    </location>
</feature>
<gene>
    <name evidence="4" type="ORF">Tc00.1047053507513.110</name>
</gene>
<dbReference type="Proteomes" id="UP000002296">
    <property type="component" value="Unassembled WGS sequence"/>
</dbReference>
<dbReference type="KEGG" id="tcr:507513.110"/>
<keyword evidence="1" id="KW-0175">Coiled coil</keyword>
<evidence type="ECO:0000313" key="5">
    <source>
        <dbReference type="Proteomes" id="UP000002296"/>
    </source>
</evidence>
<dbReference type="EMBL" id="AAHK01000796">
    <property type="protein sequence ID" value="EAN89024.1"/>
    <property type="molecule type" value="Genomic_DNA"/>
</dbReference>
<dbReference type="Gene3D" id="2.20.70.10">
    <property type="match status" value="1"/>
</dbReference>
<dbReference type="PROSITE" id="PS50020">
    <property type="entry name" value="WW_DOMAIN_2"/>
    <property type="match status" value="1"/>
</dbReference>
<dbReference type="RefSeq" id="XP_810875.1">
    <property type="nucleotide sequence ID" value="XM_805782.1"/>
</dbReference>
<feature type="domain" description="WW" evidence="3">
    <location>
        <begin position="41"/>
        <end position="69"/>
    </location>
</feature>
<dbReference type="SMR" id="Q4D912"/>
<feature type="compositionally biased region" description="Basic and acidic residues" evidence="2">
    <location>
        <begin position="86"/>
        <end position="101"/>
    </location>
</feature>
<keyword evidence="5" id="KW-1185">Reference proteome</keyword>
<evidence type="ECO:0000313" key="4">
    <source>
        <dbReference type="EMBL" id="EAN89024.1"/>
    </source>
</evidence>
<dbReference type="CDD" id="cd00201">
    <property type="entry name" value="WW"/>
    <property type="match status" value="1"/>
</dbReference>
<dbReference type="PaxDb" id="353153-Q4D912"/>
<evidence type="ECO:0000259" key="3">
    <source>
        <dbReference type="PROSITE" id="PS50020"/>
    </source>
</evidence>
<feature type="coiled-coil region" evidence="1">
    <location>
        <begin position="210"/>
        <end position="285"/>
    </location>
</feature>
<comment type="caution">
    <text evidence="4">The sequence shown here is derived from an EMBL/GenBank/DDBJ whole genome shotgun (WGS) entry which is preliminary data.</text>
</comment>
<feature type="region of interest" description="Disordered" evidence="2">
    <location>
        <begin position="410"/>
        <end position="467"/>
    </location>
</feature>
<dbReference type="InterPro" id="IPR001202">
    <property type="entry name" value="WW_dom"/>
</dbReference>
<evidence type="ECO:0000256" key="2">
    <source>
        <dbReference type="SAM" id="MobiDB-lite"/>
    </source>
</evidence>
<sequence length="552" mass="61420">MADMSKDEKKRKKKKTPVMDVNGDAGVKDEEVQQLLQSGVWKTMKQEETGRTYYYNTKTKQTCWDLKKELMKQRRAQEERIVEDTAAEERTTAKVEEREAEPSVSSRGAAEAYVDSAASVTNQHMDLTVVPATPLTDDAGNNNNNELRNDKGDNSHQTVFSFSEKGRELMQIETYKDPLERLMDETNLLEKLMLSSGTSQAMALDFQRSYEALARTNKALTTQMMKMKQEYGAMEMALKEANMKLYEKDLALRELQCRTRAVDKKDEAERTLIFLREQNQELVRQVGELTVALSRGFNELAYQRALTSGVGEVDPEKMAANPPSLGQKDSLGTTLDRVLNNAVTKSIICSVCMGELEKLRLSLLSDEEKTVVPTSRVTCPSTATVGVGHHHHAHYVPAVPHAVACNYPDQPTAKMKGGKDSGDTGGSSGYFQRQPPPSPPSSPYQQQRQGQIGTHGGLGVQQSSCSAPQNDLAHYSYSRNGVGLQSYPYPRQLPSPEKAYGRTAWNAQADDGENDKYADHFPRVSMNRRSESRNSVVSAASVFGGFRIRPSH</sequence>
<dbReference type="SUPFAM" id="SSF51045">
    <property type="entry name" value="WW domain"/>
    <property type="match status" value="1"/>
</dbReference>
<evidence type="ECO:0000256" key="1">
    <source>
        <dbReference type="SAM" id="Coils"/>
    </source>
</evidence>
<accession>Q4D912</accession>
<organism evidence="4 5">
    <name type="scientific">Trypanosoma cruzi (strain CL Brener)</name>
    <dbReference type="NCBI Taxonomy" id="353153"/>
    <lineage>
        <taxon>Eukaryota</taxon>
        <taxon>Discoba</taxon>
        <taxon>Euglenozoa</taxon>
        <taxon>Kinetoplastea</taxon>
        <taxon>Metakinetoplastina</taxon>
        <taxon>Trypanosomatida</taxon>
        <taxon>Trypanosomatidae</taxon>
        <taxon>Trypanosoma</taxon>
        <taxon>Schizotrypanum</taxon>
    </lineage>
</organism>
<protein>
    <recommendedName>
        <fullName evidence="3">WW domain-containing protein</fullName>
    </recommendedName>
</protein>
<dbReference type="GeneID" id="3541750"/>
<name>Q4D912_TRYCC</name>
<feature type="region of interest" description="Disordered" evidence="2">
    <location>
        <begin position="86"/>
        <end position="109"/>
    </location>
</feature>
<feature type="region of interest" description="Disordered" evidence="2">
    <location>
        <begin position="1"/>
        <end position="30"/>
    </location>
</feature>
<reference evidence="4 5" key="1">
    <citation type="journal article" date="2005" name="Science">
        <title>The genome sequence of Trypanosoma cruzi, etiologic agent of Chagas disease.</title>
        <authorList>
            <person name="El-Sayed N.M."/>
            <person name="Myler P.J."/>
            <person name="Bartholomeu D.C."/>
            <person name="Nilsson D."/>
            <person name="Aggarwal G."/>
            <person name="Tran A.N."/>
            <person name="Ghedin E."/>
            <person name="Worthey E.A."/>
            <person name="Delcher A.L."/>
            <person name="Blandin G."/>
            <person name="Westenberger S.J."/>
            <person name="Caler E."/>
            <person name="Cerqueira G.C."/>
            <person name="Branche C."/>
            <person name="Haas B."/>
            <person name="Anupama A."/>
            <person name="Arner E."/>
            <person name="Aslund L."/>
            <person name="Attipoe P."/>
            <person name="Bontempi E."/>
            <person name="Bringaud F."/>
            <person name="Burton P."/>
            <person name="Cadag E."/>
            <person name="Campbell D.A."/>
            <person name="Carrington M."/>
            <person name="Crabtree J."/>
            <person name="Darban H."/>
            <person name="da Silveira J.F."/>
            <person name="de Jong P."/>
            <person name="Edwards K."/>
            <person name="Englund P.T."/>
            <person name="Fazelina G."/>
            <person name="Feldblyum T."/>
            <person name="Ferella M."/>
            <person name="Frasch A.C."/>
            <person name="Gull K."/>
            <person name="Horn D."/>
            <person name="Hou L."/>
            <person name="Huang Y."/>
            <person name="Kindlund E."/>
            <person name="Klingbeil M."/>
            <person name="Kluge S."/>
            <person name="Koo H."/>
            <person name="Lacerda D."/>
            <person name="Levin M.J."/>
            <person name="Lorenzi H."/>
            <person name="Louie T."/>
            <person name="Machado C.R."/>
            <person name="McCulloch R."/>
            <person name="McKenna A."/>
            <person name="Mizuno Y."/>
            <person name="Mottram J.C."/>
            <person name="Nelson S."/>
            <person name="Ochaya S."/>
            <person name="Osoegawa K."/>
            <person name="Pai G."/>
            <person name="Parsons M."/>
            <person name="Pentony M."/>
            <person name="Pettersson U."/>
            <person name="Pop M."/>
            <person name="Ramirez J.L."/>
            <person name="Rinta J."/>
            <person name="Robertson L."/>
            <person name="Salzberg S.L."/>
            <person name="Sanchez D.O."/>
            <person name="Seyler A."/>
            <person name="Sharma R."/>
            <person name="Shetty J."/>
            <person name="Simpson A.J."/>
            <person name="Sisk E."/>
            <person name="Tammi M.T."/>
            <person name="Tarleton R."/>
            <person name="Teixeira S."/>
            <person name="Van Aken S."/>
            <person name="Vogt C."/>
            <person name="Ward P.N."/>
            <person name="Wickstead B."/>
            <person name="Wortman J."/>
            <person name="White O."/>
            <person name="Fraser C.M."/>
            <person name="Stuart K.D."/>
            <person name="Andersson B."/>
        </authorList>
    </citation>
    <scope>NUCLEOTIDE SEQUENCE [LARGE SCALE GENOMIC DNA]</scope>
    <source>
        <strain evidence="4 5">CL Brener</strain>
    </source>
</reference>